<evidence type="ECO:0000313" key="1">
    <source>
        <dbReference type="EMBL" id="AII04717.1"/>
    </source>
</evidence>
<dbReference type="eggNOG" id="COG1737">
    <property type="taxonomic scope" value="Bacteria"/>
</dbReference>
<protein>
    <submittedName>
        <fullName evidence="1">TobH protein</fullName>
    </submittedName>
</protein>
<dbReference type="SUPFAM" id="SSF53697">
    <property type="entry name" value="SIS domain"/>
    <property type="match status" value="1"/>
</dbReference>
<dbReference type="GO" id="GO:1901135">
    <property type="term" value="P:carbohydrate derivative metabolic process"/>
    <property type="evidence" value="ECO:0007669"/>
    <property type="project" value="InterPro"/>
</dbReference>
<dbReference type="GO" id="GO:0097367">
    <property type="term" value="F:carbohydrate derivative binding"/>
    <property type="evidence" value="ECO:0007669"/>
    <property type="project" value="InterPro"/>
</dbReference>
<dbReference type="InterPro" id="IPR046348">
    <property type="entry name" value="SIS_dom_sf"/>
</dbReference>
<dbReference type="AlphaFoldDB" id="A0A076EHM0"/>
<dbReference type="EMBL" id="CP008947">
    <property type="protein sequence ID" value="AII04717.1"/>
    <property type="molecule type" value="Genomic_DNA"/>
</dbReference>
<gene>
    <name evidence="1" type="ORF">EP51_08930</name>
</gene>
<name>A0A076EHM0_RHOOP</name>
<evidence type="ECO:0000313" key="2">
    <source>
        <dbReference type="Proteomes" id="UP000028488"/>
    </source>
</evidence>
<dbReference type="RefSeq" id="WP_009479522.1">
    <property type="nucleotide sequence ID" value="NZ_CP008947.1"/>
</dbReference>
<proteinExistence type="predicted"/>
<organism evidence="1 2">
    <name type="scientific">Rhodococcus opacus</name>
    <name type="common">Nocardia opaca</name>
    <dbReference type="NCBI Taxonomy" id="37919"/>
    <lineage>
        <taxon>Bacteria</taxon>
        <taxon>Bacillati</taxon>
        <taxon>Actinomycetota</taxon>
        <taxon>Actinomycetes</taxon>
        <taxon>Mycobacteriales</taxon>
        <taxon>Nocardiaceae</taxon>
        <taxon>Rhodococcus</taxon>
    </lineage>
</organism>
<sequence>MTAPTPLFDLDDGDALVAADTEGVLRSAAMGGAQIRATRSAVEEGALERLQGLRPRSVVVVTGAGRASRGAAILTAVLAERIGFPLVRATRTPVWVGPLDVVVVAGDDAGDPRLVQAIDAAVRRGAEVVVAAPDEGPLQAAAAGRVVMFAPRVRALTRHGLLRYFAVLLAVLRVVGSERWGDEVPDLEQIADAVDGEALRDRPNSEVFHNPAKSLASRMQGRRIVLTGDTESTVELARHGAEALLHAGRVATASELPDVLSAAGTFRVDQALSAHDSIFHDPELDGPPSASPVRTFVLSADADRMLVERRIAALGDVDLVVASSDEGQVPSQRPELEQAAVLVGRLDMTAAYLQLIGGI</sequence>
<reference evidence="1 2" key="1">
    <citation type="submission" date="2014-07" db="EMBL/GenBank/DDBJ databases">
        <title>Genome Sequence of Rhodococcus opacus Strain R7, a Biodegrader of Mono- and Polycyclic Aromatic Hydrocarbons.</title>
        <authorList>
            <person name="Di Gennaro P."/>
            <person name="Zampolli J."/>
            <person name="Presti I."/>
            <person name="Cappelletti M."/>
            <person name="D'Ursi P."/>
            <person name="Orro A."/>
            <person name="Mezzelani A."/>
            <person name="Milanesi L."/>
        </authorList>
    </citation>
    <scope>NUCLEOTIDE SEQUENCE [LARGE SCALE GENOMIC DNA]</scope>
    <source>
        <strain evidence="1 2">R7</strain>
    </source>
</reference>
<dbReference type="Proteomes" id="UP000028488">
    <property type="component" value="Chromosome"/>
</dbReference>
<accession>A0A076EHM0</accession>